<dbReference type="Proteomes" id="UP000270296">
    <property type="component" value="Unassembled WGS sequence"/>
</dbReference>
<accession>A0A183J068</accession>
<evidence type="ECO:0000313" key="2">
    <source>
        <dbReference type="Proteomes" id="UP000270296"/>
    </source>
</evidence>
<reference evidence="3" key="1">
    <citation type="submission" date="2016-06" db="UniProtKB">
        <authorList>
            <consortium name="WormBaseParasite"/>
        </authorList>
    </citation>
    <scope>IDENTIFICATION</scope>
</reference>
<dbReference type="AlphaFoldDB" id="A0A183J068"/>
<dbReference type="OrthoDB" id="5862865at2759"/>
<proteinExistence type="predicted"/>
<dbReference type="EMBL" id="UZAM01012513">
    <property type="protein sequence ID" value="VDP22207.1"/>
    <property type="molecule type" value="Genomic_DNA"/>
</dbReference>
<evidence type="ECO:0000313" key="1">
    <source>
        <dbReference type="EMBL" id="VDP22207.1"/>
    </source>
</evidence>
<dbReference type="Gene3D" id="3.60.10.10">
    <property type="entry name" value="Endonuclease/exonuclease/phosphatase"/>
    <property type="match status" value="1"/>
</dbReference>
<dbReference type="WBParaSite" id="SBAD_0000959701-mRNA-1">
    <property type="protein sequence ID" value="SBAD_0000959701-mRNA-1"/>
    <property type="gene ID" value="SBAD_0000959701"/>
</dbReference>
<protein>
    <submittedName>
        <fullName evidence="3">Endo/exonuclease/phosphatase domain-containing protein</fullName>
    </submittedName>
</protein>
<dbReference type="SUPFAM" id="SSF56219">
    <property type="entry name" value="DNase I-like"/>
    <property type="match status" value="1"/>
</dbReference>
<evidence type="ECO:0000313" key="3">
    <source>
        <dbReference type="WBParaSite" id="SBAD_0000959701-mRNA-1"/>
    </source>
</evidence>
<keyword evidence="2" id="KW-1185">Reference proteome</keyword>
<dbReference type="InterPro" id="IPR036691">
    <property type="entry name" value="Endo/exonu/phosph_ase_sf"/>
</dbReference>
<name>A0A183J068_9BILA</name>
<gene>
    <name evidence="1" type="ORF">SBAD_LOCUS9266</name>
</gene>
<reference evidence="1 2" key="2">
    <citation type="submission" date="2018-11" db="EMBL/GenBank/DDBJ databases">
        <authorList>
            <consortium name="Pathogen Informatics"/>
        </authorList>
    </citation>
    <scope>NUCLEOTIDE SEQUENCE [LARGE SCALE GENOMIC DNA]</scope>
</reference>
<sequence>MTRVQAGVDVPVEHNFADRIIEWKHISGRAAIVRPKLEQAKTITMLQKYALNLQGEYETLLEEVQCALTDVPNTESVILMGDFNAHVGVDVEEWNGEIGKKRP</sequence>
<organism evidence="3">
    <name type="scientific">Soboliphyme baturini</name>
    <dbReference type="NCBI Taxonomy" id="241478"/>
    <lineage>
        <taxon>Eukaryota</taxon>
        <taxon>Metazoa</taxon>
        <taxon>Ecdysozoa</taxon>
        <taxon>Nematoda</taxon>
        <taxon>Enoplea</taxon>
        <taxon>Dorylaimia</taxon>
        <taxon>Dioctophymatida</taxon>
        <taxon>Dioctophymatoidea</taxon>
        <taxon>Soboliphymatidae</taxon>
        <taxon>Soboliphyme</taxon>
    </lineage>
</organism>